<comment type="caution">
    <text evidence="3">The sequence shown here is derived from an EMBL/GenBank/DDBJ whole genome shotgun (WGS) entry which is preliminary data.</text>
</comment>
<dbReference type="GO" id="GO:0016491">
    <property type="term" value="F:oxidoreductase activity"/>
    <property type="evidence" value="ECO:0007669"/>
    <property type="project" value="InterPro"/>
</dbReference>
<dbReference type="InterPro" id="IPR012349">
    <property type="entry name" value="Split_barrel_FMN-bd"/>
</dbReference>
<evidence type="ECO:0000256" key="2">
    <source>
        <dbReference type="ARBA" id="ARBA00049106"/>
    </source>
</evidence>
<sequence length="159" mass="17430">MDPANRPKQLGSPVVQSLIKVGSRLNTRLYKVTGGRLGKYWRVGAGFGKPVPVCLLTTTGRKTGEPRTAPLIFLRKGDTFILVASQGGLPKNPAWYLNLVADPAVTIQLGKETFALTARTASDAERAELWPELVDTYADFDTYAAWTERTIPVVICEPR</sequence>
<dbReference type="NCBIfam" id="TIGR00026">
    <property type="entry name" value="hi_GC_TIGR00026"/>
    <property type="match status" value="1"/>
</dbReference>
<dbReference type="SUPFAM" id="SSF50475">
    <property type="entry name" value="FMN-binding split barrel"/>
    <property type="match status" value="1"/>
</dbReference>
<dbReference type="Pfam" id="PF04075">
    <property type="entry name" value="F420H2_quin_red"/>
    <property type="match status" value="1"/>
</dbReference>
<accession>A0A6L7GN06</accession>
<keyword evidence="4" id="KW-1185">Reference proteome</keyword>
<comment type="catalytic activity">
    <reaction evidence="2">
        <text>oxidized coenzyme F420-(gamma-L-Glu)(n) + a quinol + H(+) = reduced coenzyme F420-(gamma-L-Glu)(n) + a quinone</text>
        <dbReference type="Rhea" id="RHEA:39663"/>
        <dbReference type="Rhea" id="RHEA-COMP:12939"/>
        <dbReference type="Rhea" id="RHEA-COMP:14378"/>
        <dbReference type="ChEBI" id="CHEBI:15378"/>
        <dbReference type="ChEBI" id="CHEBI:24646"/>
        <dbReference type="ChEBI" id="CHEBI:132124"/>
        <dbReference type="ChEBI" id="CHEBI:133980"/>
        <dbReference type="ChEBI" id="CHEBI:139511"/>
    </reaction>
</comment>
<proteinExistence type="inferred from homology"/>
<reference evidence="3 4" key="1">
    <citation type="submission" date="2019-11" db="EMBL/GenBank/DDBJ databases">
        <title>Gordonia sp. nov., a novel actinobacterium isolated from mangrove soil in Hainan.</title>
        <authorList>
            <person name="Huang X."/>
            <person name="Xie Y."/>
            <person name="Chu X."/>
            <person name="Xiao K."/>
        </authorList>
    </citation>
    <scope>NUCLEOTIDE SEQUENCE [LARGE SCALE GENOMIC DNA]</scope>
    <source>
        <strain evidence="3 4">HNM0687</strain>
    </source>
</reference>
<dbReference type="GO" id="GO:0005886">
    <property type="term" value="C:plasma membrane"/>
    <property type="evidence" value="ECO:0007669"/>
    <property type="project" value="TreeGrafter"/>
</dbReference>
<evidence type="ECO:0000313" key="3">
    <source>
        <dbReference type="EMBL" id="MXP19918.1"/>
    </source>
</evidence>
<dbReference type="GO" id="GO:0070967">
    <property type="term" value="F:coenzyme F420 binding"/>
    <property type="evidence" value="ECO:0007669"/>
    <property type="project" value="TreeGrafter"/>
</dbReference>
<evidence type="ECO:0000256" key="1">
    <source>
        <dbReference type="ARBA" id="ARBA00008710"/>
    </source>
</evidence>
<dbReference type="Gene3D" id="2.30.110.10">
    <property type="entry name" value="Electron Transport, Fmn-binding Protein, Chain A"/>
    <property type="match status" value="1"/>
</dbReference>
<protein>
    <submittedName>
        <fullName evidence="3">Nitroreductase family deazaflavin-dependent oxidoreductase</fullName>
    </submittedName>
</protein>
<dbReference type="EMBL" id="WMBR01000001">
    <property type="protein sequence ID" value="MXP19918.1"/>
    <property type="molecule type" value="Genomic_DNA"/>
</dbReference>
<dbReference type="AlphaFoldDB" id="A0A6L7GN06"/>
<evidence type="ECO:0000313" key="4">
    <source>
        <dbReference type="Proteomes" id="UP000475545"/>
    </source>
</evidence>
<gene>
    <name evidence="3" type="ORF">GIY30_00875</name>
</gene>
<dbReference type="Proteomes" id="UP000475545">
    <property type="component" value="Unassembled WGS sequence"/>
</dbReference>
<dbReference type="PANTHER" id="PTHR39428:SF3">
    <property type="entry name" value="DEAZAFLAVIN-DEPENDENT NITROREDUCTASE"/>
    <property type="match status" value="1"/>
</dbReference>
<dbReference type="PANTHER" id="PTHR39428">
    <property type="entry name" value="F420H(2)-DEPENDENT QUINONE REDUCTASE RV1261C"/>
    <property type="match status" value="1"/>
</dbReference>
<comment type="similarity">
    <text evidence="1">Belongs to the F420H(2)-dependent quinone reductase family.</text>
</comment>
<name>A0A6L7GN06_9ACTN</name>
<organism evidence="3 4">
    <name type="scientific">Gordonia mangrovi</name>
    <dbReference type="NCBI Taxonomy" id="2665643"/>
    <lineage>
        <taxon>Bacteria</taxon>
        <taxon>Bacillati</taxon>
        <taxon>Actinomycetota</taxon>
        <taxon>Actinomycetes</taxon>
        <taxon>Mycobacteriales</taxon>
        <taxon>Gordoniaceae</taxon>
        <taxon>Gordonia</taxon>
    </lineage>
</organism>
<dbReference type="InterPro" id="IPR004378">
    <property type="entry name" value="F420H2_quin_Rdtase"/>
</dbReference>